<feature type="compositionally biased region" description="Low complexity" evidence="6">
    <location>
        <begin position="76"/>
        <end position="94"/>
    </location>
</feature>
<comment type="similarity">
    <text evidence="4">Belongs to the phospholipase D family. MitoPLD/Zucchini subfamily.</text>
</comment>
<reference evidence="8 9" key="1">
    <citation type="journal article" date="2017" name="Mycologia">
        <title>Bifiguratus adelaidae, gen. et sp. nov., a new member of Mucoromycotina in endophytic and soil-dwelling habitats.</title>
        <authorList>
            <person name="Torres-Cruz T.J."/>
            <person name="Billingsley Tobias T.L."/>
            <person name="Almatruk M."/>
            <person name="Hesse C."/>
            <person name="Kuske C.R."/>
            <person name="Desiro A."/>
            <person name="Benucci G.M."/>
            <person name="Bonito G."/>
            <person name="Stajich J.E."/>
            <person name="Dunlap C."/>
            <person name="Arnold A.E."/>
            <person name="Porras-Alfaro A."/>
        </authorList>
    </citation>
    <scope>NUCLEOTIDE SEQUENCE [LARGE SCALE GENOMIC DNA]</scope>
    <source>
        <strain evidence="8 9">AZ0501</strain>
    </source>
</reference>
<gene>
    <name evidence="8" type="ORF">BZG36_02853</name>
</gene>
<protein>
    <recommendedName>
        <fullName evidence="5">Mitochondrial cardiolipin hydrolase</fullName>
    </recommendedName>
</protein>
<dbReference type="SUPFAM" id="SSF56024">
    <property type="entry name" value="Phospholipase D/nuclease"/>
    <property type="match status" value="1"/>
</dbReference>
<dbReference type="InterPro" id="IPR025202">
    <property type="entry name" value="PLD-like_dom"/>
</dbReference>
<dbReference type="PANTHER" id="PTHR43856">
    <property type="entry name" value="CARDIOLIPIN HYDROLASE"/>
    <property type="match status" value="1"/>
</dbReference>
<accession>A0A261Y0F2</accession>
<feature type="region of interest" description="Disordered" evidence="6">
    <location>
        <begin position="18"/>
        <end position="96"/>
    </location>
</feature>
<sequence>MSLWSALEHTGKDLLQSLASELGHAKPSGQGGESGQSGYPGASYGQGAHSGYANQPAPPGYYGSPYPPPPPPQSLPQPSSSSYGYQGYPAQGQGRQDDLDTFLNAVFVNPPAHVQSLRVPYDASRLSDQIAKADGQRILLAKYCVDELVKADQSRRGESVHPPYDRPHEPPTGGYPGIGAIQGSNYVKVKSVFFPGQSSFETLLSTLHRAQRSLDICVFTITDNDVARAITDAHRRGVRVRVITDDDQETSRGSDIPELRHAGIQVKTDHSPAHMHHKFAIVDECIVLTGSYNWTKGARFDNRENFVVIENEPDCARSFQNEFEKLWREF</sequence>
<dbReference type="PANTHER" id="PTHR43856:SF1">
    <property type="entry name" value="MITOCHONDRIAL CARDIOLIPIN HYDROLASE"/>
    <property type="match status" value="1"/>
</dbReference>
<dbReference type="GO" id="GO:0016042">
    <property type="term" value="P:lipid catabolic process"/>
    <property type="evidence" value="ECO:0007669"/>
    <property type="project" value="UniProtKB-KW"/>
</dbReference>
<feature type="domain" description="PLD phosphodiesterase" evidence="7">
    <location>
        <begin position="271"/>
        <end position="298"/>
    </location>
</feature>
<evidence type="ECO:0000256" key="5">
    <source>
        <dbReference type="ARBA" id="ARBA00040549"/>
    </source>
</evidence>
<dbReference type="InterPro" id="IPR051406">
    <property type="entry name" value="PLD_domain"/>
</dbReference>
<keyword evidence="2" id="KW-0442">Lipid degradation</keyword>
<comment type="caution">
    <text evidence="8">The sequence shown here is derived from an EMBL/GenBank/DDBJ whole genome shotgun (WGS) entry which is preliminary data.</text>
</comment>
<name>A0A261Y0F2_9FUNG</name>
<keyword evidence="1" id="KW-0378">Hydrolase</keyword>
<organism evidence="8 9">
    <name type="scientific">Bifiguratus adelaidae</name>
    <dbReference type="NCBI Taxonomy" id="1938954"/>
    <lineage>
        <taxon>Eukaryota</taxon>
        <taxon>Fungi</taxon>
        <taxon>Fungi incertae sedis</taxon>
        <taxon>Mucoromycota</taxon>
        <taxon>Mucoromycotina</taxon>
        <taxon>Endogonomycetes</taxon>
        <taxon>Endogonales</taxon>
        <taxon>Endogonales incertae sedis</taxon>
        <taxon>Bifiguratus</taxon>
    </lineage>
</organism>
<feature type="compositionally biased region" description="Pro residues" evidence="6">
    <location>
        <begin position="65"/>
        <end position="75"/>
    </location>
</feature>
<evidence type="ECO:0000313" key="8">
    <source>
        <dbReference type="EMBL" id="OZJ04095.1"/>
    </source>
</evidence>
<keyword evidence="3" id="KW-0443">Lipid metabolism</keyword>
<feature type="compositionally biased region" description="Basic and acidic residues" evidence="6">
    <location>
        <begin position="152"/>
        <end position="169"/>
    </location>
</feature>
<evidence type="ECO:0000313" key="9">
    <source>
        <dbReference type="Proteomes" id="UP000242875"/>
    </source>
</evidence>
<dbReference type="Gene3D" id="3.30.870.10">
    <property type="entry name" value="Endonuclease Chain A"/>
    <property type="match status" value="1"/>
</dbReference>
<evidence type="ECO:0000256" key="1">
    <source>
        <dbReference type="ARBA" id="ARBA00022801"/>
    </source>
</evidence>
<dbReference type="OrthoDB" id="5205528at2759"/>
<evidence type="ECO:0000256" key="2">
    <source>
        <dbReference type="ARBA" id="ARBA00022963"/>
    </source>
</evidence>
<evidence type="ECO:0000259" key="7">
    <source>
        <dbReference type="PROSITE" id="PS50035"/>
    </source>
</evidence>
<evidence type="ECO:0000256" key="3">
    <source>
        <dbReference type="ARBA" id="ARBA00023098"/>
    </source>
</evidence>
<dbReference type="PROSITE" id="PS50035">
    <property type="entry name" value="PLD"/>
    <property type="match status" value="1"/>
</dbReference>
<proteinExistence type="inferred from homology"/>
<dbReference type="CDD" id="cd09171">
    <property type="entry name" value="PLDc_vPLD6_like"/>
    <property type="match status" value="1"/>
</dbReference>
<dbReference type="InterPro" id="IPR001736">
    <property type="entry name" value="PLipase_D/transphosphatidylase"/>
</dbReference>
<dbReference type="Pfam" id="PF13091">
    <property type="entry name" value="PLDc_2"/>
    <property type="match status" value="1"/>
</dbReference>
<feature type="region of interest" description="Disordered" evidence="6">
    <location>
        <begin position="152"/>
        <end position="177"/>
    </location>
</feature>
<keyword evidence="9" id="KW-1185">Reference proteome</keyword>
<evidence type="ECO:0000256" key="6">
    <source>
        <dbReference type="SAM" id="MobiDB-lite"/>
    </source>
</evidence>
<dbReference type="Proteomes" id="UP000242875">
    <property type="component" value="Unassembled WGS sequence"/>
</dbReference>
<dbReference type="GO" id="GO:0016891">
    <property type="term" value="F:RNA endonuclease activity producing 5'-phosphomonoesters, hydrolytic mechanism"/>
    <property type="evidence" value="ECO:0007669"/>
    <property type="project" value="TreeGrafter"/>
</dbReference>
<evidence type="ECO:0000256" key="4">
    <source>
        <dbReference type="ARBA" id="ARBA00038012"/>
    </source>
</evidence>
<dbReference type="AlphaFoldDB" id="A0A261Y0F2"/>
<dbReference type="EMBL" id="MVBO01000053">
    <property type="protein sequence ID" value="OZJ04095.1"/>
    <property type="molecule type" value="Genomic_DNA"/>
</dbReference>